<dbReference type="AlphaFoldDB" id="A0A5P2AWM4"/>
<proteinExistence type="predicted"/>
<dbReference type="PANTHER" id="PTHR46580:SF4">
    <property type="entry name" value="ATP_GTP-BINDING PROTEIN"/>
    <property type="match status" value="1"/>
</dbReference>
<dbReference type="Proteomes" id="UP000324106">
    <property type="component" value="Chromosome"/>
</dbReference>
<evidence type="ECO:0000313" key="3">
    <source>
        <dbReference type="EMBL" id="QES20589.1"/>
    </source>
</evidence>
<name>A0A5P2AWM4_STRVZ</name>
<dbReference type="Pfam" id="PF03995">
    <property type="entry name" value="Inhibitor_I36"/>
    <property type="match status" value="1"/>
</dbReference>
<dbReference type="PANTHER" id="PTHR46580">
    <property type="entry name" value="SENSOR KINASE-RELATED"/>
    <property type="match status" value="1"/>
</dbReference>
<sequence>MRISLLKRLATVATALGLASAGLLGAGAAPAQAAISDCPSGYFCAWKTDNGTGTMYKTTANTATLGTWDNTFRSVVNRTNKFACLYDDPNYGDDAGAGVIPSSPSGSEWSGPGSNSVSSLKFVPTERECVLPAYPEWHSATTWKLSGFGDMTADLQADVMVRDKIGRLWFLPGDGTGKLVGAGGWNAMNAMTRHGDFSGDDREDVIAREGSTGKLWLYPNSGSATGGVGARKLIGSGGWNAMDKLTAFGDLTADGRSDLLAVEKTTGKLWLYPGTSTGALGARKLLGAGGWNAMNALVATGDLNGDNRADLVAREGSTGKLWFYPGTATGTLGSRVLIGSGGWNVMASFLAVGDYDGDGRHDLATITNGSYVSPECSGAGCLVLYTGKGTGAFNAGIPEDGNWWGLNGAF</sequence>
<gene>
    <name evidence="3" type="ORF">DEJ46_16895</name>
</gene>
<feature type="signal peptide" evidence="2">
    <location>
        <begin position="1"/>
        <end position="33"/>
    </location>
</feature>
<accession>A0A5P2AWM4</accession>
<protein>
    <submittedName>
        <fullName evidence="3">ATP/GTP-binding protein</fullName>
    </submittedName>
</protein>
<dbReference type="RefSeq" id="WP_150267378.1">
    <property type="nucleotide sequence ID" value="NZ_CP029194.1"/>
</dbReference>
<reference evidence="3 4" key="1">
    <citation type="submission" date="2018-05" db="EMBL/GenBank/DDBJ databases">
        <title>Streptomyces venezuelae.</title>
        <authorList>
            <person name="Kim W."/>
            <person name="Lee N."/>
            <person name="Cho B.-K."/>
        </authorList>
    </citation>
    <scope>NUCLEOTIDE SEQUENCE [LARGE SCALE GENOMIC DNA]</scope>
    <source>
        <strain evidence="3 4">ATCC 15068</strain>
    </source>
</reference>
<organism evidence="3 4">
    <name type="scientific">Streptomyces venezuelae</name>
    <dbReference type="NCBI Taxonomy" id="54571"/>
    <lineage>
        <taxon>Bacteria</taxon>
        <taxon>Bacillati</taxon>
        <taxon>Actinomycetota</taxon>
        <taxon>Actinomycetes</taxon>
        <taxon>Kitasatosporales</taxon>
        <taxon>Streptomycetaceae</taxon>
        <taxon>Streptomyces</taxon>
    </lineage>
</organism>
<evidence type="ECO:0000256" key="1">
    <source>
        <dbReference type="ARBA" id="ARBA00022729"/>
    </source>
</evidence>
<dbReference type="Pfam" id="PF13517">
    <property type="entry name" value="FG-GAP_3"/>
    <property type="match status" value="2"/>
</dbReference>
<dbReference type="Gene3D" id="2.20.25.650">
    <property type="entry name" value="Tachylectin-2-like"/>
    <property type="match status" value="1"/>
</dbReference>
<evidence type="ECO:0000256" key="2">
    <source>
        <dbReference type="SAM" id="SignalP"/>
    </source>
</evidence>
<dbReference type="EMBL" id="CP029194">
    <property type="protein sequence ID" value="QES20589.1"/>
    <property type="molecule type" value="Genomic_DNA"/>
</dbReference>
<dbReference type="Gene3D" id="2.130.10.130">
    <property type="entry name" value="Integrin alpha, N-terminal"/>
    <property type="match status" value="1"/>
</dbReference>
<feature type="chain" id="PRO_5024888372" evidence="2">
    <location>
        <begin position="34"/>
        <end position="410"/>
    </location>
</feature>
<evidence type="ECO:0000313" key="4">
    <source>
        <dbReference type="Proteomes" id="UP000324106"/>
    </source>
</evidence>
<dbReference type="InterPro" id="IPR028994">
    <property type="entry name" value="Integrin_alpha_N"/>
</dbReference>
<dbReference type="OrthoDB" id="9815928at2"/>
<dbReference type="InterPro" id="IPR013517">
    <property type="entry name" value="FG-GAP"/>
</dbReference>
<keyword evidence="1 2" id="KW-0732">Signal</keyword>
<dbReference type="SUPFAM" id="SSF69318">
    <property type="entry name" value="Integrin alpha N-terminal domain"/>
    <property type="match status" value="1"/>
</dbReference>